<dbReference type="Pfam" id="PF00571">
    <property type="entry name" value="CBS"/>
    <property type="match status" value="2"/>
</dbReference>
<dbReference type="InterPro" id="IPR000644">
    <property type="entry name" value="CBS_dom"/>
</dbReference>
<evidence type="ECO:0000313" key="5">
    <source>
        <dbReference type="Proteomes" id="UP000680714"/>
    </source>
</evidence>
<dbReference type="InterPro" id="IPR044725">
    <property type="entry name" value="CBSX3_CBS_dom"/>
</dbReference>
<evidence type="ECO:0000259" key="3">
    <source>
        <dbReference type="PROSITE" id="PS51371"/>
    </source>
</evidence>
<dbReference type="PANTHER" id="PTHR43080">
    <property type="entry name" value="CBS DOMAIN-CONTAINING PROTEIN CBSX3, MITOCHONDRIAL"/>
    <property type="match status" value="1"/>
</dbReference>
<feature type="domain" description="CBS" evidence="3">
    <location>
        <begin position="76"/>
        <end position="128"/>
    </location>
</feature>
<evidence type="ECO:0000313" key="4">
    <source>
        <dbReference type="EMBL" id="MBR9971215.1"/>
    </source>
</evidence>
<dbReference type="EMBL" id="JAGTUF010000003">
    <property type="protein sequence ID" value="MBR9971215.1"/>
    <property type="molecule type" value="Genomic_DNA"/>
</dbReference>
<comment type="caution">
    <text evidence="4">The sequence shown here is derived from an EMBL/GenBank/DDBJ whole genome shotgun (WGS) entry which is preliminary data.</text>
</comment>
<dbReference type="PANTHER" id="PTHR43080:SF2">
    <property type="entry name" value="CBS DOMAIN-CONTAINING PROTEIN"/>
    <property type="match status" value="1"/>
</dbReference>
<dbReference type="RefSeq" id="WP_211546758.1">
    <property type="nucleotide sequence ID" value="NZ_JAGTUF010000003.1"/>
</dbReference>
<organism evidence="4 5">
    <name type="scientific">Magnetospirillum sulfuroxidans</name>
    <dbReference type="NCBI Taxonomy" id="611300"/>
    <lineage>
        <taxon>Bacteria</taxon>
        <taxon>Pseudomonadati</taxon>
        <taxon>Pseudomonadota</taxon>
        <taxon>Alphaproteobacteria</taxon>
        <taxon>Rhodospirillales</taxon>
        <taxon>Rhodospirillaceae</taxon>
        <taxon>Magnetospirillum</taxon>
    </lineage>
</organism>
<dbReference type="InterPro" id="IPR051257">
    <property type="entry name" value="Diverse_CBS-Domain"/>
</dbReference>
<feature type="domain" description="CBS" evidence="3">
    <location>
        <begin position="8"/>
        <end position="67"/>
    </location>
</feature>
<evidence type="ECO:0000256" key="2">
    <source>
        <dbReference type="PROSITE-ProRule" id="PRU00703"/>
    </source>
</evidence>
<name>A0ABS5I9X0_9PROT</name>
<gene>
    <name evidence="4" type="ORF">KEC16_05775</name>
</gene>
<keyword evidence="1 2" id="KW-0129">CBS domain</keyword>
<reference evidence="4 5" key="1">
    <citation type="submission" date="2021-04" db="EMBL/GenBank/DDBJ databases">
        <title>Magnetospirillum sulfuroxidans sp. nov., a facultative chemolithoautotrophic sulfur-oxidizing alphaproteobacterium isolated from freshwater sediment and proposals for Paramagetospirillum gen. nov., and Magnetospirillaceae fam. nov.</title>
        <authorList>
            <person name="Koziaeva V."/>
            <person name="Geelhoed J.S."/>
            <person name="Sorokin D.Y."/>
            <person name="Grouzdev D.S."/>
        </authorList>
    </citation>
    <scope>NUCLEOTIDE SEQUENCE [LARGE SCALE GENOMIC DNA]</scope>
    <source>
        <strain evidence="4 5">J10</strain>
    </source>
</reference>
<dbReference type="CDD" id="cd04623">
    <property type="entry name" value="CBS_pair_bac_euk"/>
    <property type="match status" value="1"/>
</dbReference>
<dbReference type="Proteomes" id="UP000680714">
    <property type="component" value="Unassembled WGS sequence"/>
</dbReference>
<sequence>MSVGKILQDKGHEVHTIGPDSTLHVAAGMMLDRNIGALLCVDGGGGILGILTERDIARAMALYGHDAIDRSVRQCMTRDVIACQADDKVDHLLAIMTETRCRHLPVVGEGKIIGLVSIGDLIKAEHRL</sequence>
<accession>A0ABS5I9X0</accession>
<proteinExistence type="predicted"/>
<keyword evidence="5" id="KW-1185">Reference proteome</keyword>
<dbReference type="SMART" id="SM00116">
    <property type="entry name" value="CBS"/>
    <property type="match status" value="2"/>
</dbReference>
<dbReference type="PROSITE" id="PS51371">
    <property type="entry name" value="CBS"/>
    <property type="match status" value="2"/>
</dbReference>
<dbReference type="InterPro" id="IPR046342">
    <property type="entry name" value="CBS_dom_sf"/>
</dbReference>
<evidence type="ECO:0000256" key="1">
    <source>
        <dbReference type="ARBA" id="ARBA00023122"/>
    </source>
</evidence>
<dbReference type="Gene3D" id="3.10.580.10">
    <property type="entry name" value="CBS-domain"/>
    <property type="match status" value="1"/>
</dbReference>
<protein>
    <submittedName>
        <fullName evidence="4">CBS domain-containing protein</fullName>
    </submittedName>
</protein>
<dbReference type="SUPFAM" id="SSF54631">
    <property type="entry name" value="CBS-domain pair"/>
    <property type="match status" value="1"/>
</dbReference>